<keyword evidence="1" id="KW-0812">Transmembrane</keyword>
<accession>A0AAW2E5I7</accession>
<evidence type="ECO:0000256" key="1">
    <source>
        <dbReference type="SAM" id="Phobius"/>
    </source>
</evidence>
<dbReference type="EMBL" id="JADYXP020000053">
    <property type="protein sequence ID" value="KAL0098537.1"/>
    <property type="molecule type" value="Genomic_DNA"/>
</dbReference>
<keyword evidence="1" id="KW-0472">Membrane</keyword>
<comment type="caution">
    <text evidence="2">The sequence shown here is derived from an EMBL/GenBank/DDBJ whole genome shotgun (WGS) entry which is preliminary data.</text>
</comment>
<keyword evidence="3" id="KW-1185">Reference proteome</keyword>
<dbReference type="Proteomes" id="UP001430953">
    <property type="component" value="Unassembled WGS sequence"/>
</dbReference>
<dbReference type="AlphaFoldDB" id="A0AAW2E5I7"/>
<evidence type="ECO:0000313" key="2">
    <source>
        <dbReference type="EMBL" id="KAL0098537.1"/>
    </source>
</evidence>
<keyword evidence="1" id="KW-1133">Transmembrane helix</keyword>
<feature type="transmembrane region" description="Helical" evidence="1">
    <location>
        <begin position="12"/>
        <end position="31"/>
    </location>
</feature>
<gene>
    <name evidence="2" type="ORF">PUN28_020493</name>
</gene>
<reference evidence="2 3" key="1">
    <citation type="submission" date="2023-03" db="EMBL/GenBank/DDBJ databases">
        <title>High recombination rates correlate with genetic variation in Cardiocondyla obscurior ants.</title>
        <authorList>
            <person name="Errbii M."/>
        </authorList>
    </citation>
    <scope>NUCLEOTIDE SEQUENCE [LARGE SCALE GENOMIC DNA]</scope>
    <source>
        <strain evidence="2">Alpha-2009</strain>
        <tissue evidence="2">Whole body</tissue>
    </source>
</reference>
<proteinExistence type="predicted"/>
<evidence type="ECO:0000313" key="3">
    <source>
        <dbReference type="Proteomes" id="UP001430953"/>
    </source>
</evidence>
<organism evidence="2 3">
    <name type="scientific">Cardiocondyla obscurior</name>
    <dbReference type="NCBI Taxonomy" id="286306"/>
    <lineage>
        <taxon>Eukaryota</taxon>
        <taxon>Metazoa</taxon>
        <taxon>Ecdysozoa</taxon>
        <taxon>Arthropoda</taxon>
        <taxon>Hexapoda</taxon>
        <taxon>Insecta</taxon>
        <taxon>Pterygota</taxon>
        <taxon>Neoptera</taxon>
        <taxon>Endopterygota</taxon>
        <taxon>Hymenoptera</taxon>
        <taxon>Apocrita</taxon>
        <taxon>Aculeata</taxon>
        <taxon>Formicoidea</taxon>
        <taxon>Formicidae</taxon>
        <taxon>Myrmicinae</taxon>
        <taxon>Cardiocondyla</taxon>
    </lineage>
</organism>
<sequence>MLKQLVALAQVLVDYALLNFAGWTLLTSTYVTNRFQIKKFNFGAFPRAWRGAPPINFVYCFGKTPQEMGSDSEEEEVAHGSVWVPALICFRAGAAAVAGRFSVWVPWDTDGRCQDRRRHLSYCGLPLPTVSREACVYSSLIKFFGKDSFRVDAYR</sequence>
<protein>
    <submittedName>
        <fullName evidence="2">Uncharacterized protein</fullName>
    </submittedName>
</protein>
<name>A0AAW2E5I7_9HYME</name>